<accession>A0ABQ0Z6M9</accession>
<protein>
    <submittedName>
        <fullName evidence="1">Uncharacterized protein</fullName>
    </submittedName>
</protein>
<dbReference type="Proteomes" id="UP000390335">
    <property type="component" value="Unassembled WGS sequence"/>
</dbReference>
<gene>
    <name evidence="1" type="ORF">RsS93_38120</name>
</gene>
<evidence type="ECO:0000313" key="2">
    <source>
        <dbReference type="Proteomes" id="UP000390335"/>
    </source>
</evidence>
<evidence type="ECO:0000313" key="1">
    <source>
        <dbReference type="EMBL" id="GES51198.1"/>
    </source>
</evidence>
<reference evidence="1 2" key="1">
    <citation type="journal article" date="2020" name="Genome Biol. Evol.">
        <title>Rhizobium dioscoreae sp. nov., a plant growth-promoting bacterium isolated from yam (Dioscorea species).</title>
        <authorList>
            <person name="Ouyabe M."/>
            <person name="Tanaka N."/>
            <person name="Shiwa Y."/>
            <person name="Fujita N."/>
            <person name="Kikuno H."/>
            <person name="Babil P."/>
            <person name="Shiwachi H."/>
        </authorList>
    </citation>
    <scope>NUCLEOTIDE SEQUENCE [LARGE SCALE GENOMIC DNA]</scope>
    <source>
        <strain evidence="1 2">S-93</strain>
    </source>
</reference>
<organism evidence="1 2">
    <name type="scientific">Rhizobium dioscoreae</name>
    <dbReference type="NCBI Taxonomy" id="2653122"/>
    <lineage>
        <taxon>Bacteria</taxon>
        <taxon>Pseudomonadati</taxon>
        <taxon>Pseudomonadota</taxon>
        <taxon>Alphaproteobacteria</taxon>
        <taxon>Hyphomicrobiales</taxon>
        <taxon>Rhizobiaceae</taxon>
        <taxon>Rhizobium/Agrobacterium group</taxon>
        <taxon>Rhizobium</taxon>
    </lineage>
</organism>
<name>A0ABQ0Z6M9_9HYPH</name>
<keyword evidence="2" id="KW-1185">Reference proteome</keyword>
<dbReference type="EMBL" id="BLAJ01000004">
    <property type="protein sequence ID" value="GES51198.1"/>
    <property type="molecule type" value="Genomic_DNA"/>
</dbReference>
<comment type="caution">
    <text evidence="1">The sequence shown here is derived from an EMBL/GenBank/DDBJ whole genome shotgun (WGS) entry which is preliminary data.</text>
</comment>
<proteinExistence type="predicted"/>
<sequence>MRPFLKQFVWSDDLADGEVTTMPSVRRRMSESAIQYTDCGRDLLLDVAQQIADLIQFHSLLFLGPAAPIRVSAPELFKSRELALASGCLSRC</sequence>